<organism evidence="2 3">
    <name type="scientific">Ascaris lumbricoides</name>
    <name type="common">Giant roundworm</name>
    <dbReference type="NCBI Taxonomy" id="6252"/>
    <lineage>
        <taxon>Eukaryota</taxon>
        <taxon>Metazoa</taxon>
        <taxon>Ecdysozoa</taxon>
        <taxon>Nematoda</taxon>
        <taxon>Chromadorea</taxon>
        <taxon>Rhabditida</taxon>
        <taxon>Spirurina</taxon>
        <taxon>Ascaridomorpha</taxon>
        <taxon>Ascaridoidea</taxon>
        <taxon>Ascarididae</taxon>
        <taxon>Ascaris</taxon>
    </lineage>
</organism>
<dbReference type="AlphaFoldDB" id="A0A0M3HU59"/>
<reference evidence="3" key="1">
    <citation type="submission" date="2016-03" db="UniProtKB">
        <authorList>
            <consortium name="WormBaseParasite"/>
        </authorList>
    </citation>
    <scope>IDENTIFICATION</scope>
</reference>
<feature type="compositionally biased region" description="Polar residues" evidence="1">
    <location>
        <begin position="149"/>
        <end position="160"/>
    </location>
</feature>
<evidence type="ECO:0000256" key="1">
    <source>
        <dbReference type="SAM" id="MobiDB-lite"/>
    </source>
</evidence>
<feature type="region of interest" description="Disordered" evidence="1">
    <location>
        <begin position="383"/>
        <end position="420"/>
    </location>
</feature>
<evidence type="ECO:0000313" key="2">
    <source>
        <dbReference type="Proteomes" id="UP000036681"/>
    </source>
</evidence>
<feature type="compositionally biased region" description="Acidic residues" evidence="1">
    <location>
        <begin position="383"/>
        <end position="392"/>
    </location>
</feature>
<proteinExistence type="predicted"/>
<sequence>MAEQSQQLRPPSTTTKSPRKRKKYQFTYFHYDPPPYWYVWPEIPKCTKRECLLASKKKIIPKVGSNFKTGTDSREMLSSTSKSISKVAAVPHSRQITPDLLKEPTVQTAESAEKTAATATRQETTAKAMHTVQPFTSTESVAATADVNVPSSAQTSQSQVHHPEQRPAKKLSRFTVTPVQTPLPSAVTTVSTAATPQNVGLAKAGTALTAGTCSTSTVTPARIQQAPLSIPFPASKLLTVDSATKPDPSQQESTLKFMVTPVTGQAQKFRVTPMPEKKTSAQHAAVPASYIVTTGLMEPLQSVQATPPTQAALQVPSQPLPQTQQQVQSFAQQAVNVAEAVHRPTPTTIAAHNQATQPNVMRPTRVTRAAAARQPLPVLVEEPELEELEDVTQAETTSTSTSQISTISNTSSDVSTAGSTSTWKTIIRRPQEPTLYFVVEPCGRSHQTTSVTIGSSTAETTEQRIQSPTGVVRCGVPSGHKVIAFAELYMRVISECNQTEAIFERLNVRLCDLERAHEELRTRTANRPVQYNQSQ</sequence>
<name>A0A0M3HU59_ASCLU</name>
<accession>A0A0M3HU59</accession>
<keyword evidence="2" id="KW-1185">Reference proteome</keyword>
<dbReference type="Proteomes" id="UP000036681">
    <property type="component" value="Unplaced"/>
</dbReference>
<dbReference type="WBParaSite" id="ALUE_0000629001-mRNA-1">
    <property type="protein sequence ID" value="ALUE_0000629001-mRNA-1"/>
    <property type="gene ID" value="ALUE_0000629001"/>
</dbReference>
<feature type="region of interest" description="Disordered" evidence="1">
    <location>
        <begin position="1"/>
        <end position="20"/>
    </location>
</feature>
<evidence type="ECO:0000313" key="3">
    <source>
        <dbReference type="WBParaSite" id="ALUE_0000629001-mRNA-1"/>
    </source>
</evidence>
<feature type="compositionally biased region" description="Low complexity" evidence="1">
    <location>
        <begin position="396"/>
        <end position="412"/>
    </location>
</feature>
<protein>
    <submittedName>
        <fullName evidence="3">ULP_PROTEASE domain-containing protein</fullName>
    </submittedName>
</protein>
<feature type="region of interest" description="Disordered" evidence="1">
    <location>
        <begin position="149"/>
        <end position="169"/>
    </location>
</feature>